<name>A0A4U7B751_9PEZI</name>
<evidence type="ECO:0000313" key="2">
    <source>
        <dbReference type="EMBL" id="TKX25565.1"/>
    </source>
</evidence>
<dbReference type="AlphaFoldDB" id="A0A4U7B751"/>
<gene>
    <name evidence="2" type="ORF">C1H76_2215</name>
</gene>
<protein>
    <recommendedName>
        <fullName evidence="4">C2H2-type domain-containing protein</fullName>
    </recommendedName>
</protein>
<evidence type="ECO:0008006" key="4">
    <source>
        <dbReference type="Google" id="ProtNLM"/>
    </source>
</evidence>
<proteinExistence type="predicted"/>
<dbReference type="EMBL" id="PTQR01000028">
    <property type="protein sequence ID" value="TKX25565.1"/>
    <property type="molecule type" value="Genomic_DNA"/>
</dbReference>
<dbReference type="Proteomes" id="UP000308133">
    <property type="component" value="Unassembled WGS sequence"/>
</dbReference>
<accession>A0A4U7B751</accession>
<reference evidence="2 3" key="1">
    <citation type="submission" date="2018-02" db="EMBL/GenBank/DDBJ databases">
        <title>Draft genome sequences of Elsinoe sp., causing black scab on jojoba.</title>
        <authorList>
            <person name="Stodart B."/>
            <person name="Jeffress S."/>
            <person name="Ash G."/>
            <person name="Arun Chinnappa K."/>
        </authorList>
    </citation>
    <scope>NUCLEOTIDE SEQUENCE [LARGE SCALE GENOMIC DNA]</scope>
    <source>
        <strain evidence="2 3">Hillstone_2</strain>
    </source>
</reference>
<sequence length="433" mass="47858">MSSVADAGHVQTVPSRLPMTTMHGIPMSAPMDMPGSGMHYSGYINPAQSHYGGSTMSLEEQMDSATINPQAAFNPSTFDDMDFPVFDPSFDHMGAAPMSPLSPIITSTPADEPNAVLDSFDDSLDMEAILVNTHSAPWNPTIPRSDPNANSRSLQIPGQPKHQFMSLPNNFGGFSFDSAYVSQPHADTMSFVSAPSAAMYSCNDDESEIYERPAKKARSGEKKFHCDLPGEHRTRDFANIHDLERHQRSTHGIKPKHSTGHYYRCKSKECRNKPKTWDRKDNFRSHIVRKHFHGRSDDRNKNQIDELVRSSQVELSEHDIRNIFAQKQKAKVISRQTASKRRARKSSSRLDTDAANKVRGSIGSLSGNTSAVASAVDDNEYSTFPGNDMMFSPELDGFGDMTPISPQMAAYAIGSGVRPEMARGDSSSSNDFW</sequence>
<organism evidence="2 3">
    <name type="scientific">Elsinoe australis</name>
    <dbReference type="NCBI Taxonomy" id="40998"/>
    <lineage>
        <taxon>Eukaryota</taxon>
        <taxon>Fungi</taxon>
        <taxon>Dikarya</taxon>
        <taxon>Ascomycota</taxon>
        <taxon>Pezizomycotina</taxon>
        <taxon>Dothideomycetes</taxon>
        <taxon>Dothideomycetidae</taxon>
        <taxon>Myriangiales</taxon>
        <taxon>Elsinoaceae</taxon>
        <taxon>Elsinoe</taxon>
    </lineage>
</organism>
<feature type="region of interest" description="Disordered" evidence="1">
    <location>
        <begin position="333"/>
        <end position="354"/>
    </location>
</feature>
<evidence type="ECO:0000313" key="3">
    <source>
        <dbReference type="Proteomes" id="UP000308133"/>
    </source>
</evidence>
<evidence type="ECO:0000256" key="1">
    <source>
        <dbReference type="SAM" id="MobiDB-lite"/>
    </source>
</evidence>
<comment type="caution">
    <text evidence="2">The sequence shown here is derived from an EMBL/GenBank/DDBJ whole genome shotgun (WGS) entry which is preliminary data.</text>
</comment>
<feature type="compositionally biased region" description="Basic residues" evidence="1">
    <location>
        <begin position="333"/>
        <end position="347"/>
    </location>
</feature>